<dbReference type="Proteomes" id="UP000815325">
    <property type="component" value="Unassembled WGS sequence"/>
</dbReference>
<gene>
    <name evidence="4" type="ORF">DUNSADRAFT_2453</name>
</gene>
<dbReference type="EMBL" id="MU070791">
    <property type="protein sequence ID" value="KAF5826647.1"/>
    <property type="molecule type" value="Genomic_DNA"/>
</dbReference>
<dbReference type="Pfam" id="PF14309">
    <property type="entry name" value="DUF4378"/>
    <property type="match status" value="1"/>
</dbReference>
<sequence length="308" mass="34189">MGLLLVHAGSSTSALNFAQQDADLSTYVAALERTGRADVLADASLQAQDLEEGSGQSSGELTEEERQQLLQEWQQEEQLRQKAEQTVLAKEQELLQLLQQHGAPVEAEAEAEVEAEAESELESEAEEGTEAALNIYNTPTYMEAYIERIMQGALQDGLPEVLLPGQEPLTLEGFLAQERMMKTDARQRTANKLLYDTTNEALANLYKAANRVKAPWASSRKRIMKPMLPPKDLVAEVQKQVLDWSRASLRGKEDMEGLKAAAAAEIDRTWYATEEEEEVKLKFEISDDILTGLIMDTARVVAELPSKP</sequence>
<keyword evidence="1" id="KW-0175">Coiled coil</keyword>
<evidence type="ECO:0000256" key="2">
    <source>
        <dbReference type="SAM" id="MobiDB-lite"/>
    </source>
</evidence>
<comment type="caution">
    <text evidence="4">The sequence shown here is derived from an EMBL/GenBank/DDBJ whole genome shotgun (WGS) entry which is preliminary data.</text>
</comment>
<feature type="region of interest" description="Disordered" evidence="2">
    <location>
        <begin position="100"/>
        <end position="131"/>
    </location>
</feature>
<dbReference type="InterPro" id="IPR025486">
    <property type="entry name" value="DUF4378"/>
</dbReference>
<keyword evidence="5" id="KW-1185">Reference proteome</keyword>
<evidence type="ECO:0000256" key="1">
    <source>
        <dbReference type="SAM" id="Coils"/>
    </source>
</evidence>
<evidence type="ECO:0000313" key="4">
    <source>
        <dbReference type="EMBL" id="KAF5826647.1"/>
    </source>
</evidence>
<reference evidence="4" key="1">
    <citation type="submission" date="2017-08" db="EMBL/GenBank/DDBJ databases">
        <authorList>
            <person name="Polle J.E."/>
            <person name="Barry K."/>
            <person name="Cushman J."/>
            <person name="Schmutz J."/>
            <person name="Tran D."/>
            <person name="Hathwaick L.T."/>
            <person name="Yim W.C."/>
            <person name="Jenkins J."/>
            <person name="Mckie-Krisberg Z.M."/>
            <person name="Prochnik S."/>
            <person name="Lindquist E."/>
            <person name="Dockter R.B."/>
            <person name="Adam C."/>
            <person name="Molina H."/>
            <person name="Bunkerborg J."/>
            <person name="Jin E."/>
            <person name="Buchheim M."/>
            <person name="Magnuson J."/>
        </authorList>
    </citation>
    <scope>NUCLEOTIDE SEQUENCE</scope>
    <source>
        <strain evidence="4">CCAP 19/18</strain>
    </source>
</reference>
<organism evidence="4 5">
    <name type="scientific">Dunaliella salina</name>
    <name type="common">Green alga</name>
    <name type="synonym">Protococcus salinus</name>
    <dbReference type="NCBI Taxonomy" id="3046"/>
    <lineage>
        <taxon>Eukaryota</taxon>
        <taxon>Viridiplantae</taxon>
        <taxon>Chlorophyta</taxon>
        <taxon>core chlorophytes</taxon>
        <taxon>Chlorophyceae</taxon>
        <taxon>CS clade</taxon>
        <taxon>Chlamydomonadales</taxon>
        <taxon>Dunaliellaceae</taxon>
        <taxon>Dunaliella</taxon>
    </lineage>
</organism>
<proteinExistence type="predicted"/>
<name>A0ABQ7FWL8_DUNSA</name>
<feature type="domain" description="DUF4378" evidence="3">
    <location>
        <begin position="168"/>
        <end position="294"/>
    </location>
</feature>
<feature type="coiled-coil region" evidence="1">
    <location>
        <begin position="66"/>
        <end position="100"/>
    </location>
</feature>
<evidence type="ECO:0000259" key="3">
    <source>
        <dbReference type="Pfam" id="PF14309"/>
    </source>
</evidence>
<accession>A0ABQ7FWL8</accession>
<feature type="compositionally biased region" description="Acidic residues" evidence="2">
    <location>
        <begin position="107"/>
        <end position="129"/>
    </location>
</feature>
<evidence type="ECO:0000313" key="5">
    <source>
        <dbReference type="Proteomes" id="UP000815325"/>
    </source>
</evidence>
<protein>
    <recommendedName>
        <fullName evidence="3">DUF4378 domain-containing protein</fullName>
    </recommendedName>
</protein>